<evidence type="ECO:0000313" key="3">
    <source>
        <dbReference type="Proteomes" id="UP001341840"/>
    </source>
</evidence>
<dbReference type="Proteomes" id="UP001341840">
    <property type="component" value="Unassembled WGS sequence"/>
</dbReference>
<evidence type="ECO:0000256" key="1">
    <source>
        <dbReference type="SAM" id="MobiDB-lite"/>
    </source>
</evidence>
<accession>A0ABU6YPW4</accession>
<organism evidence="2 3">
    <name type="scientific">Stylosanthes scabra</name>
    <dbReference type="NCBI Taxonomy" id="79078"/>
    <lineage>
        <taxon>Eukaryota</taxon>
        <taxon>Viridiplantae</taxon>
        <taxon>Streptophyta</taxon>
        <taxon>Embryophyta</taxon>
        <taxon>Tracheophyta</taxon>
        <taxon>Spermatophyta</taxon>
        <taxon>Magnoliopsida</taxon>
        <taxon>eudicotyledons</taxon>
        <taxon>Gunneridae</taxon>
        <taxon>Pentapetalae</taxon>
        <taxon>rosids</taxon>
        <taxon>fabids</taxon>
        <taxon>Fabales</taxon>
        <taxon>Fabaceae</taxon>
        <taxon>Papilionoideae</taxon>
        <taxon>50 kb inversion clade</taxon>
        <taxon>dalbergioids sensu lato</taxon>
        <taxon>Dalbergieae</taxon>
        <taxon>Pterocarpus clade</taxon>
        <taxon>Stylosanthes</taxon>
    </lineage>
</organism>
<comment type="caution">
    <text evidence="2">The sequence shown here is derived from an EMBL/GenBank/DDBJ whole genome shotgun (WGS) entry which is preliminary data.</text>
</comment>
<name>A0ABU6YPW4_9FABA</name>
<feature type="region of interest" description="Disordered" evidence="1">
    <location>
        <begin position="94"/>
        <end position="147"/>
    </location>
</feature>
<feature type="compositionally biased region" description="Low complexity" evidence="1">
    <location>
        <begin position="105"/>
        <end position="116"/>
    </location>
</feature>
<protein>
    <submittedName>
        <fullName evidence="2">Uncharacterized protein</fullName>
    </submittedName>
</protein>
<keyword evidence="3" id="KW-1185">Reference proteome</keyword>
<gene>
    <name evidence="2" type="ORF">PIB30_073883</name>
</gene>
<reference evidence="2 3" key="1">
    <citation type="journal article" date="2023" name="Plants (Basel)">
        <title>Bridging the Gap: Combining Genomics and Transcriptomics Approaches to Understand Stylosanthes scabra, an Orphan Legume from the Brazilian Caatinga.</title>
        <authorList>
            <person name="Ferreira-Neto J.R.C."/>
            <person name="da Silva M.D."/>
            <person name="Binneck E."/>
            <person name="de Melo N.F."/>
            <person name="da Silva R.H."/>
            <person name="de Melo A.L.T.M."/>
            <person name="Pandolfi V."/>
            <person name="Bustamante F.O."/>
            <person name="Brasileiro-Vidal A.C."/>
            <person name="Benko-Iseppon A.M."/>
        </authorList>
    </citation>
    <scope>NUCLEOTIDE SEQUENCE [LARGE SCALE GENOMIC DNA]</scope>
    <source>
        <tissue evidence="2">Leaves</tissue>
    </source>
</reference>
<sequence length="249" mass="27765">MCAIIDHDARSPIHPNYQGSCQFGSSYNPRWGDNPLHQVQDQPYQQYQPSSSLQPAIDVALRPFIEEQRELHSMIQRQADQMISIAETLVCLASPPPQNNPHTFQSSSSEDLSSQPLPSPKGSLNAIALNSKDTSSQPSPKPKSNHNDICLMKFTFGFDDDQEDEIVELEDSKEVKEEECTSSDKRVELKPNEPQGKTFIEDPILTPFHIEVCEIDTTPLGGSLSSLLKFHGLISDEILRSVAILAHAW</sequence>
<dbReference type="EMBL" id="JASCZI010242561">
    <property type="protein sequence ID" value="MED6211466.1"/>
    <property type="molecule type" value="Genomic_DNA"/>
</dbReference>
<evidence type="ECO:0000313" key="2">
    <source>
        <dbReference type="EMBL" id="MED6211466.1"/>
    </source>
</evidence>
<proteinExistence type="predicted"/>